<evidence type="ECO:0000313" key="3">
    <source>
        <dbReference type="Proteomes" id="UP001497623"/>
    </source>
</evidence>
<feature type="compositionally biased region" description="Polar residues" evidence="1">
    <location>
        <begin position="70"/>
        <end position="86"/>
    </location>
</feature>
<accession>A0AAV2QQF1</accession>
<feature type="compositionally biased region" description="Basic and acidic residues" evidence="1">
    <location>
        <begin position="58"/>
        <end position="68"/>
    </location>
</feature>
<keyword evidence="3" id="KW-1185">Reference proteome</keyword>
<protein>
    <submittedName>
        <fullName evidence="2">Uncharacterized protein</fullName>
    </submittedName>
</protein>
<dbReference type="AlphaFoldDB" id="A0AAV2QQF1"/>
<evidence type="ECO:0000256" key="1">
    <source>
        <dbReference type="SAM" id="MobiDB-lite"/>
    </source>
</evidence>
<evidence type="ECO:0000313" key="2">
    <source>
        <dbReference type="EMBL" id="CAL4092684.1"/>
    </source>
</evidence>
<dbReference type="EMBL" id="CAXKWB010008837">
    <property type="protein sequence ID" value="CAL4092684.1"/>
    <property type="molecule type" value="Genomic_DNA"/>
</dbReference>
<feature type="non-terminal residue" evidence="2">
    <location>
        <position position="366"/>
    </location>
</feature>
<reference evidence="2 3" key="1">
    <citation type="submission" date="2024-05" db="EMBL/GenBank/DDBJ databases">
        <authorList>
            <person name="Wallberg A."/>
        </authorList>
    </citation>
    <scope>NUCLEOTIDE SEQUENCE [LARGE SCALE GENOMIC DNA]</scope>
</reference>
<proteinExistence type="predicted"/>
<comment type="caution">
    <text evidence="2">The sequence shown here is derived from an EMBL/GenBank/DDBJ whole genome shotgun (WGS) entry which is preliminary data.</text>
</comment>
<gene>
    <name evidence="2" type="ORF">MNOR_LOCUS14636</name>
</gene>
<feature type="region of interest" description="Disordered" evidence="1">
    <location>
        <begin position="48"/>
        <end position="86"/>
    </location>
</feature>
<name>A0AAV2QQF1_MEGNR</name>
<dbReference type="Proteomes" id="UP001497623">
    <property type="component" value="Unassembled WGS sequence"/>
</dbReference>
<organism evidence="2 3">
    <name type="scientific">Meganyctiphanes norvegica</name>
    <name type="common">Northern krill</name>
    <name type="synonym">Thysanopoda norvegica</name>
    <dbReference type="NCBI Taxonomy" id="48144"/>
    <lineage>
        <taxon>Eukaryota</taxon>
        <taxon>Metazoa</taxon>
        <taxon>Ecdysozoa</taxon>
        <taxon>Arthropoda</taxon>
        <taxon>Crustacea</taxon>
        <taxon>Multicrustacea</taxon>
        <taxon>Malacostraca</taxon>
        <taxon>Eumalacostraca</taxon>
        <taxon>Eucarida</taxon>
        <taxon>Euphausiacea</taxon>
        <taxon>Euphausiidae</taxon>
        <taxon>Meganyctiphanes</taxon>
    </lineage>
</organism>
<sequence>MEGWRLEAPATYVALQDHLTVIATRKLDQPRTEAPLYTWDFDNDEPYNHTLPAEMDDQPTRPKKDKGSHLFSTLPGNSVSSGGSLNTVAESHNLVNDLDFPDDEEEDTYEEAHLTLKLYAGVSWMQEVVWKTVLKPWDVEGALHSARTFTLPCGFVVQGGPHIFRLERGTRIIAESGVMDVSWPKIVIEVPSTLETYRTPCVASFRFTGNKCNPRSTRLFKAWAELLYHGSSLPNGNKLYPTPVTPRTLVPTQPKPAANRRNMPSIILNRIRRTTRKRIHRKKSRRSLKAKYMKLKNKSSHKYDTWDIDYFGNDNKVYQKRLNKNGSMWRIDYSNHDEKLSEWDIHFTDDKMDRHKRRKITRRSER</sequence>